<dbReference type="PANTHER" id="PTHR15020">
    <property type="entry name" value="FLAVIN REDUCTASE-RELATED"/>
    <property type="match status" value="1"/>
</dbReference>
<proteinExistence type="predicted"/>
<evidence type="ECO:0000313" key="3">
    <source>
        <dbReference type="Proteomes" id="UP000219336"/>
    </source>
</evidence>
<gene>
    <name evidence="2" type="ORF">VTH8203_01285</name>
</gene>
<dbReference type="Gene3D" id="3.40.50.720">
    <property type="entry name" value="NAD(P)-binding Rossmann-like Domain"/>
    <property type="match status" value="1"/>
</dbReference>
<dbReference type="EMBL" id="OANU01000011">
    <property type="protein sequence ID" value="SNX47670.1"/>
    <property type="molecule type" value="Genomic_DNA"/>
</dbReference>
<organism evidence="2 3">
    <name type="scientific">Vibrio thalassae</name>
    <dbReference type="NCBI Taxonomy" id="1243014"/>
    <lineage>
        <taxon>Bacteria</taxon>
        <taxon>Pseudomonadati</taxon>
        <taxon>Pseudomonadota</taxon>
        <taxon>Gammaproteobacteria</taxon>
        <taxon>Vibrionales</taxon>
        <taxon>Vibrionaceae</taxon>
        <taxon>Vibrio</taxon>
    </lineage>
</organism>
<dbReference type="InterPro" id="IPR016040">
    <property type="entry name" value="NAD(P)-bd_dom"/>
</dbReference>
<evidence type="ECO:0000313" key="2">
    <source>
        <dbReference type="EMBL" id="SNX47670.1"/>
    </source>
</evidence>
<protein>
    <recommendedName>
        <fullName evidence="1">NAD(P)-binding domain-containing protein</fullName>
    </recommendedName>
</protein>
<dbReference type="InterPro" id="IPR036291">
    <property type="entry name" value="NAD(P)-bd_dom_sf"/>
</dbReference>
<dbReference type="Pfam" id="PF13460">
    <property type="entry name" value="NAD_binding_10"/>
    <property type="match status" value="1"/>
</dbReference>
<reference evidence="3" key="1">
    <citation type="submission" date="2016-06" db="EMBL/GenBank/DDBJ databases">
        <authorList>
            <person name="Rodrigo-Torres L."/>
            <person name="Arahal R.D."/>
            <person name="Lucena T."/>
        </authorList>
    </citation>
    <scope>NUCLEOTIDE SEQUENCE [LARGE SCALE GENOMIC DNA]</scope>
    <source>
        <strain evidence="3">CECT8203</strain>
    </source>
</reference>
<sequence length="183" mass="20136">MGWRETTNKVEELKTLCCQLISCDATQQLDVERAVAQLPQDTVVLSTMGSFRAEVPVDYIGHRYLTNALESKGIRRFLLVTSLRCGDSWVFLSERAKAGFGAAVREKTLAEAWLASSQLDYTILRPGGLKDGAITHSGELSQGIEVHGAITRSEVARLAQQILLSADPIGQIYQCIDPTVSYY</sequence>
<dbReference type="AlphaFoldDB" id="A0A240EI99"/>
<dbReference type="Proteomes" id="UP000219336">
    <property type="component" value="Unassembled WGS sequence"/>
</dbReference>
<keyword evidence="3" id="KW-1185">Reference proteome</keyword>
<name>A0A240EI99_9VIBR</name>
<dbReference type="SUPFAM" id="SSF51735">
    <property type="entry name" value="NAD(P)-binding Rossmann-fold domains"/>
    <property type="match status" value="1"/>
</dbReference>
<evidence type="ECO:0000259" key="1">
    <source>
        <dbReference type="Pfam" id="PF13460"/>
    </source>
</evidence>
<dbReference type="PANTHER" id="PTHR15020:SF50">
    <property type="entry name" value="UPF0659 PROTEIN YMR090W"/>
    <property type="match status" value="1"/>
</dbReference>
<feature type="domain" description="NAD(P)-binding" evidence="1">
    <location>
        <begin position="7"/>
        <end position="163"/>
    </location>
</feature>
<accession>A0A240EI99</accession>